<dbReference type="GO" id="GO:0061817">
    <property type="term" value="P:endoplasmic reticulum-plasma membrane tethering"/>
    <property type="evidence" value="ECO:0007669"/>
    <property type="project" value="TreeGrafter"/>
</dbReference>
<protein>
    <recommendedName>
        <fullName evidence="6">MSP domain-containing protein</fullName>
    </recommendedName>
</protein>
<dbReference type="EMBL" id="JABCRI010000016">
    <property type="protein sequence ID" value="KAF8392118.1"/>
    <property type="molecule type" value="Genomic_DNA"/>
</dbReference>
<keyword evidence="5" id="KW-0472">Membrane</keyword>
<keyword evidence="4" id="KW-1133">Transmembrane helix</keyword>
<evidence type="ECO:0000256" key="1">
    <source>
        <dbReference type="ARBA" id="ARBA00004211"/>
    </source>
</evidence>
<comment type="caution">
    <text evidence="7">The sequence shown here is derived from an EMBL/GenBank/DDBJ whole genome shotgun (WGS) entry which is preliminary data.</text>
</comment>
<accession>A0A835D643</accession>
<dbReference type="OrthoDB" id="264603at2759"/>
<evidence type="ECO:0000256" key="4">
    <source>
        <dbReference type="ARBA" id="ARBA00022989"/>
    </source>
</evidence>
<comment type="subcellular location">
    <subcellularLocation>
        <location evidence="1">Membrane</location>
        <topology evidence="1">Single-pass type IV membrane protein</topology>
    </subcellularLocation>
</comment>
<dbReference type="Pfam" id="PF00635">
    <property type="entry name" value="Motile_Sperm"/>
    <property type="match status" value="1"/>
</dbReference>
<organism evidence="7 8">
    <name type="scientific">Tetracentron sinense</name>
    <name type="common">Spur-leaf</name>
    <dbReference type="NCBI Taxonomy" id="13715"/>
    <lineage>
        <taxon>Eukaryota</taxon>
        <taxon>Viridiplantae</taxon>
        <taxon>Streptophyta</taxon>
        <taxon>Embryophyta</taxon>
        <taxon>Tracheophyta</taxon>
        <taxon>Spermatophyta</taxon>
        <taxon>Magnoliopsida</taxon>
        <taxon>Trochodendrales</taxon>
        <taxon>Trochodendraceae</taxon>
        <taxon>Tetracentron</taxon>
    </lineage>
</organism>
<dbReference type="PROSITE" id="PS50202">
    <property type="entry name" value="MSP"/>
    <property type="match status" value="1"/>
</dbReference>
<dbReference type="GO" id="GO:0005886">
    <property type="term" value="C:plasma membrane"/>
    <property type="evidence" value="ECO:0007669"/>
    <property type="project" value="TreeGrafter"/>
</dbReference>
<dbReference type="AlphaFoldDB" id="A0A835D643"/>
<name>A0A835D643_TETSI</name>
<keyword evidence="3" id="KW-0812">Transmembrane</keyword>
<keyword evidence="8" id="KW-1185">Reference proteome</keyword>
<dbReference type="PANTHER" id="PTHR10809">
    <property type="entry name" value="VESICLE-ASSOCIATED MEMBRANE PROTEIN-ASSOCIATED PROTEIN"/>
    <property type="match status" value="1"/>
</dbReference>
<dbReference type="Proteomes" id="UP000655225">
    <property type="component" value="Unassembled WGS sequence"/>
</dbReference>
<gene>
    <name evidence="7" type="ORF">HHK36_022460</name>
</gene>
<dbReference type="InterPro" id="IPR016763">
    <property type="entry name" value="VAP"/>
</dbReference>
<dbReference type="InterPro" id="IPR000535">
    <property type="entry name" value="MSP_dom"/>
</dbReference>
<dbReference type="SUPFAM" id="SSF49354">
    <property type="entry name" value="PapD-like"/>
    <property type="match status" value="1"/>
</dbReference>
<evidence type="ECO:0000256" key="2">
    <source>
        <dbReference type="ARBA" id="ARBA00008932"/>
    </source>
</evidence>
<dbReference type="InterPro" id="IPR008962">
    <property type="entry name" value="PapD-like_sf"/>
</dbReference>
<evidence type="ECO:0000313" key="8">
    <source>
        <dbReference type="Proteomes" id="UP000655225"/>
    </source>
</evidence>
<dbReference type="InterPro" id="IPR013783">
    <property type="entry name" value="Ig-like_fold"/>
</dbReference>
<feature type="domain" description="MSP" evidence="6">
    <location>
        <begin position="1"/>
        <end position="93"/>
    </location>
</feature>
<evidence type="ECO:0000256" key="5">
    <source>
        <dbReference type="ARBA" id="ARBA00023136"/>
    </source>
</evidence>
<evidence type="ECO:0000256" key="3">
    <source>
        <dbReference type="ARBA" id="ARBA00022692"/>
    </source>
</evidence>
<dbReference type="GO" id="GO:0005789">
    <property type="term" value="C:endoplasmic reticulum membrane"/>
    <property type="evidence" value="ECO:0007669"/>
    <property type="project" value="InterPro"/>
</dbReference>
<comment type="similarity">
    <text evidence="2">Belongs to the VAMP-associated protein (VAP) (TC 9.B.17) family.</text>
</comment>
<evidence type="ECO:0000259" key="6">
    <source>
        <dbReference type="PROSITE" id="PS50202"/>
    </source>
</evidence>
<dbReference type="PANTHER" id="PTHR10809:SF6">
    <property type="entry name" value="AT11025P-RELATED"/>
    <property type="match status" value="1"/>
</dbReference>
<reference evidence="7 8" key="1">
    <citation type="submission" date="2020-04" db="EMBL/GenBank/DDBJ databases">
        <title>Plant Genome Project.</title>
        <authorList>
            <person name="Zhang R.-G."/>
        </authorList>
    </citation>
    <scope>NUCLEOTIDE SEQUENCE [LARGE SCALE GENOMIC DNA]</scope>
    <source>
        <strain evidence="7">YNK0</strain>
        <tissue evidence="7">Leaf</tissue>
    </source>
</reference>
<evidence type="ECO:0000313" key="7">
    <source>
        <dbReference type="EMBL" id="KAF8392118.1"/>
    </source>
</evidence>
<sequence>MQAQREAPPDMQCKDKFLLLSVISSPGAYEGPHKYVKTTNPKKYCVRPNTGIVLPRSTFDIIVTMQVQREAPLDMQCKDKFLLQSVISSLGAT</sequence>
<dbReference type="GO" id="GO:0090158">
    <property type="term" value="P:endoplasmic reticulum membrane organization"/>
    <property type="evidence" value="ECO:0007669"/>
    <property type="project" value="TreeGrafter"/>
</dbReference>
<dbReference type="Gene3D" id="2.60.40.10">
    <property type="entry name" value="Immunoglobulins"/>
    <property type="match status" value="1"/>
</dbReference>
<proteinExistence type="inferred from homology"/>